<dbReference type="EMBL" id="JABCUR010000004">
    <property type="protein sequence ID" value="NMW64953.1"/>
    <property type="molecule type" value="Genomic_DNA"/>
</dbReference>
<dbReference type="AlphaFoldDB" id="A0A7Y0Y411"/>
<accession>A0A7Y0Y411</accession>
<gene>
    <name evidence="1" type="ORF">HHJ78_05270</name>
</gene>
<comment type="caution">
    <text evidence="1">The sequence shown here is derived from an EMBL/GenBank/DDBJ whole genome shotgun (WGS) entry which is preliminary data.</text>
</comment>
<name>A0A7Y0Y411_9ACTO</name>
<evidence type="ECO:0000313" key="2">
    <source>
        <dbReference type="Proteomes" id="UP000578252"/>
    </source>
</evidence>
<proteinExistence type="predicted"/>
<dbReference type="Proteomes" id="UP000578252">
    <property type="component" value="Unassembled WGS sequence"/>
</dbReference>
<sequence length="101" mass="11466">MAFFAAPGFAAYFCFGFMRCLPLFYAAAPALLFCLARVWWCRFSGGGVDLGRLRFFGLSRGLGGACSLNFWQEVCNNVAQRDIPAGSFVLPYYLRRERKRR</sequence>
<reference evidence="1 2" key="1">
    <citation type="submission" date="2020-04" db="EMBL/GenBank/DDBJ databases">
        <title>Antimicrobial susceptibility and clonality of vaginal-derived multi-drug resistant Mobiluncus isolates in China.</title>
        <authorList>
            <person name="Zhang X."/>
        </authorList>
    </citation>
    <scope>NUCLEOTIDE SEQUENCE [LARGE SCALE GENOMIC DNA]</scope>
    <source>
        <strain evidence="1 2">13</strain>
    </source>
</reference>
<evidence type="ECO:0000313" key="1">
    <source>
        <dbReference type="EMBL" id="NMW64953.1"/>
    </source>
</evidence>
<organism evidence="1 2">
    <name type="scientific">Mobiluncus mulieris</name>
    <dbReference type="NCBI Taxonomy" id="2052"/>
    <lineage>
        <taxon>Bacteria</taxon>
        <taxon>Bacillati</taxon>
        <taxon>Actinomycetota</taxon>
        <taxon>Actinomycetes</taxon>
        <taxon>Actinomycetales</taxon>
        <taxon>Actinomycetaceae</taxon>
        <taxon>Mobiluncus</taxon>
    </lineage>
</organism>
<protein>
    <submittedName>
        <fullName evidence="1">Uncharacterized protein</fullName>
    </submittedName>
</protein>